<reference evidence="2 3" key="1">
    <citation type="submission" date="2014-11" db="EMBL/GenBank/DDBJ databases">
        <authorList>
            <person name="Wibberg Daniel"/>
        </authorList>
    </citation>
    <scope>NUCLEOTIDE SEQUENCE [LARGE SCALE GENOMIC DNA]</scope>
    <source>
        <strain evidence="2">Rhizoctonia solani AG1-IB 7/3/14</strain>
    </source>
</reference>
<feature type="compositionally biased region" description="Low complexity" evidence="1">
    <location>
        <begin position="715"/>
        <end position="734"/>
    </location>
</feature>
<organism evidence="2 3">
    <name type="scientific">Thanatephorus cucumeris (strain AG1-IB / isolate 7/3/14)</name>
    <name type="common">Lettuce bottom rot fungus</name>
    <name type="synonym">Rhizoctonia solani</name>
    <dbReference type="NCBI Taxonomy" id="1108050"/>
    <lineage>
        <taxon>Eukaryota</taxon>
        <taxon>Fungi</taxon>
        <taxon>Dikarya</taxon>
        <taxon>Basidiomycota</taxon>
        <taxon>Agaricomycotina</taxon>
        <taxon>Agaricomycetes</taxon>
        <taxon>Cantharellales</taxon>
        <taxon>Ceratobasidiaceae</taxon>
        <taxon>Rhizoctonia</taxon>
        <taxon>Rhizoctonia solani AG-1</taxon>
    </lineage>
</organism>
<feature type="compositionally biased region" description="Gly residues" evidence="1">
    <location>
        <begin position="783"/>
        <end position="801"/>
    </location>
</feature>
<feature type="compositionally biased region" description="Basic and acidic residues" evidence="1">
    <location>
        <begin position="573"/>
        <end position="584"/>
    </location>
</feature>
<protein>
    <submittedName>
        <fullName evidence="2">Uncharacterized protein</fullName>
    </submittedName>
</protein>
<feature type="compositionally biased region" description="Polar residues" evidence="1">
    <location>
        <begin position="667"/>
        <end position="676"/>
    </location>
</feature>
<feature type="region of interest" description="Disordered" evidence="1">
    <location>
        <begin position="489"/>
        <end position="521"/>
    </location>
</feature>
<dbReference type="EMBL" id="LN679100">
    <property type="protein sequence ID" value="CEL51729.1"/>
    <property type="molecule type" value="Genomic_DNA"/>
</dbReference>
<feature type="compositionally biased region" description="Low complexity" evidence="1">
    <location>
        <begin position="299"/>
        <end position="311"/>
    </location>
</feature>
<feature type="region of interest" description="Disordered" evidence="1">
    <location>
        <begin position="152"/>
        <end position="182"/>
    </location>
</feature>
<proteinExistence type="predicted"/>
<gene>
    <name evidence="2" type="ORF">RSOLAG1IB_00264</name>
</gene>
<feature type="compositionally biased region" description="Polar residues" evidence="1">
    <location>
        <begin position="1"/>
        <end position="10"/>
    </location>
</feature>
<feature type="region of interest" description="Disordered" evidence="1">
    <location>
        <begin position="1"/>
        <end position="140"/>
    </location>
</feature>
<keyword evidence="3" id="KW-1185">Reference proteome</keyword>
<feature type="compositionally biased region" description="Low complexity" evidence="1">
    <location>
        <begin position="324"/>
        <end position="340"/>
    </location>
</feature>
<feature type="region of interest" description="Disordered" evidence="1">
    <location>
        <begin position="573"/>
        <end position="614"/>
    </location>
</feature>
<feature type="compositionally biased region" description="Pro residues" evidence="1">
    <location>
        <begin position="501"/>
        <end position="518"/>
    </location>
</feature>
<feature type="compositionally biased region" description="Basic and acidic residues" evidence="1">
    <location>
        <begin position="646"/>
        <end position="665"/>
    </location>
</feature>
<sequence length="824" mass="88087">MTQQRTSPRARSTHSSRSNSREPRPRHFRPYPESNTRGAPRDERSRKRPAPIDEADGDGDVGMQSDPEQDGDDESSGSSPAPVKQEQESDVDQSPSPPPTPAAGRSARHPPAHPQPAAQTQFAPTPPASAHRLSPPHIAIPTLPQHQRDAHLTLPPMLHPPPEPQQTYQTYQQGHSEPLARKRRRVTISGVAAGSQAAPRPLHRTVLERANNGYQSHNPPSASTATPATPTAMSGMVSPVVTPGFNMNLPGALAQVRDTIAIRMEQKALIEQRKNGGAATVTVTTPHARTAPQPPPLLARTQSSPAAQSSALPPPTSNSPLQNTITPPTLPTSTTPTALTGPPPQTQTLAHRRGKASSKLTIHTPNSSISSTQGVLANATGGLGLTGTGSNAPQGPPGPASRLAIPNIEVAIRSAPPNVTRFNPAQIQRPHPVQPPPPAPLRTAQPPPKERSVPIRRMHAGSIAAPGGPLAVVAAGHPLVLNAAAPPSSYVPTPTRTQFPPHTPHPQPPRTARPPTSPPISRNAFMAFYDAYAEVHVLRAQVERMEREMARRVEAAVHEMKEEIRMLREEVRRGHERDVGHPREAAYPPYPRDREPGYARERAPDYAREREIYSRERTDSTFTRERVDSTFARDRVDSTLARERGDSTFARDRGDSYARDWDRRRGGSTSVNQSPMQLDKRPLPGHSDKMQLDKPIERPALPGPGDRLPPPPGERIPGPGERLGPGDRIVGPGDRIPPPPPVPGASSDKLHKPVPRSALRKSPSGRNLPSSLSPPSRAPSIGAAGGTPGASGNGAGPGGETGAQTRAHQRVRTKSPGGDKSGSG</sequence>
<feature type="compositionally biased region" description="Basic and acidic residues" evidence="1">
    <location>
        <begin position="591"/>
        <end position="614"/>
    </location>
</feature>
<dbReference type="STRING" id="1108050.A0A0B7F468"/>
<dbReference type="OrthoDB" id="2138242at2759"/>
<dbReference type="Proteomes" id="UP000059188">
    <property type="component" value="Unassembled WGS sequence"/>
</dbReference>
<evidence type="ECO:0000256" key="1">
    <source>
        <dbReference type="SAM" id="MobiDB-lite"/>
    </source>
</evidence>
<name>A0A0B7F468_THACB</name>
<evidence type="ECO:0000313" key="3">
    <source>
        <dbReference type="Proteomes" id="UP000059188"/>
    </source>
</evidence>
<feature type="region of interest" description="Disordered" evidence="1">
    <location>
        <begin position="212"/>
        <end position="231"/>
    </location>
</feature>
<feature type="region of interest" description="Disordered" evidence="1">
    <location>
        <begin position="422"/>
        <end position="451"/>
    </location>
</feature>
<accession>A0A0B7F468</accession>
<feature type="region of interest" description="Disordered" evidence="1">
    <location>
        <begin position="273"/>
        <end position="374"/>
    </location>
</feature>
<feature type="compositionally biased region" description="Low complexity" evidence="1">
    <location>
        <begin position="219"/>
        <end position="231"/>
    </location>
</feature>
<dbReference type="AlphaFoldDB" id="A0A0B7F468"/>
<feature type="region of interest" description="Disordered" evidence="1">
    <location>
        <begin position="646"/>
        <end position="824"/>
    </location>
</feature>
<feature type="compositionally biased region" description="Polar residues" evidence="1">
    <location>
        <begin position="358"/>
        <end position="374"/>
    </location>
</feature>
<feature type="compositionally biased region" description="Low complexity" evidence="1">
    <location>
        <begin position="762"/>
        <end position="782"/>
    </location>
</feature>
<evidence type="ECO:0000313" key="2">
    <source>
        <dbReference type="EMBL" id="CEL51729.1"/>
    </source>
</evidence>
<feature type="compositionally biased region" description="Basic and acidic residues" evidence="1">
    <location>
        <begin position="678"/>
        <end position="697"/>
    </location>
</feature>